<sequence>MNEQMNRDLVRVATMYHKEDLKQSDIAKKMGISRSLVSKYLNDAKKEGIVDIYIKSESAYSAELELSLEKKFGLKRAVVLDTNNIRENEVEKILVQTAISSFKRDIDQANKIGISWGKMLRRFVDEFPYENSPETMIVPLIGGMGPDHVDVHSNQLAYDLARKIRGRSLYLYAPALVDNHEVKTSLIENSLIKEVLAEGCKVDLALVGIADPFSTKNTMTEIGYLNPAALADLKSVHTVGDINSRFFDRNGEEVDSRINENVIGVNLTELKKIDKIAAICHEESKKSALYVAIQHQLINMIAVTTEIAEFLLEKTDSSEE</sequence>
<organism evidence="5 6">
    <name type="scientific">Enterococcus alishanensis</name>
    <dbReference type="NCBI Taxonomy" id="1303817"/>
    <lineage>
        <taxon>Bacteria</taxon>
        <taxon>Bacillati</taxon>
        <taxon>Bacillota</taxon>
        <taxon>Bacilli</taxon>
        <taxon>Lactobacillales</taxon>
        <taxon>Enterococcaceae</taxon>
        <taxon>Enterococcus</taxon>
    </lineage>
</organism>
<evidence type="ECO:0000256" key="1">
    <source>
        <dbReference type="ARBA" id="ARBA00023015"/>
    </source>
</evidence>
<comment type="caution">
    <text evidence="5">The sequence shown here is derived from an EMBL/GenBank/DDBJ whole genome shotgun (WGS) entry which is preliminary data.</text>
</comment>
<dbReference type="PANTHER" id="PTHR34294:SF12">
    <property type="entry name" value="SUGAR-BINDING TRANSCRIPTIONAL REGULATOR"/>
    <property type="match status" value="1"/>
</dbReference>
<protein>
    <submittedName>
        <fullName evidence="5">Sugar-binding transcriptional regulator</fullName>
    </submittedName>
</protein>
<feature type="domain" description="Sugar-binding" evidence="4">
    <location>
        <begin position="61"/>
        <end position="313"/>
    </location>
</feature>
<dbReference type="Pfam" id="PF04198">
    <property type="entry name" value="Sugar-bind"/>
    <property type="match status" value="1"/>
</dbReference>
<keyword evidence="6" id="KW-1185">Reference proteome</keyword>
<reference evidence="5 6" key="1">
    <citation type="submission" date="2021-06" db="EMBL/GenBank/DDBJ databases">
        <title>Enterococcus alishanensis sp. nov., a novel lactic acid bacterium isolated from fresh coffee beans.</title>
        <authorList>
            <person name="Chen Y.-S."/>
        </authorList>
    </citation>
    <scope>NUCLEOTIDE SEQUENCE [LARGE SCALE GENOMIC DNA]</scope>
    <source>
        <strain evidence="5 6">ALS3</strain>
    </source>
</reference>
<evidence type="ECO:0000259" key="4">
    <source>
        <dbReference type="Pfam" id="PF04198"/>
    </source>
</evidence>
<evidence type="ECO:0000313" key="5">
    <source>
        <dbReference type="EMBL" id="MBV7391492.1"/>
    </source>
</evidence>
<dbReference type="RefSeq" id="WP_218326695.1">
    <property type="nucleotide sequence ID" value="NZ_JAHUZB010000004.1"/>
</dbReference>
<evidence type="ECO:0000256" key="2">
    <source>
        <dbReference type="ARBA" id="ARBA00023125"/>
    </source>
</evidence>
<dbReference type="Pfam" id="PF13412">
    <property type="entry name" value="HTH_24"/>
    <property type="match status" value="1"/>
</dbReference>
<gene>
    <name evidence="5" type="ORF">KUA55_12435</name>
</gene>
<name>A0ABS6TF56_9ENTE</name>
<dbReference type="InterPro" id="IPR051054">
    <property type="entry name" value="SorC_transcr_regulators"/>
</dbReference>
<keyword evidence="1" id="KW-0805">Transcription regulation</keyword>
<accession>A0ABS6TF56</accession>
<keyword evidence="3" id="KW-0804">Transcription</keyword>
<dbReference type="InterPro" id="IPR007324">
    <property type="entry name" value="Sugar-bd_dom_put"/>
</dbReference>
<keyword evidence="2" id="KW-0238">DNA-binding</keyword>
<dbReference type="Proteomes" id="UP000774130">
    <property type="component" value="Unassembled WGS sequence"/>
</dbReference>
<evidence type="ECO:0000313" key="6">
    <source>
        <dbReference type="Proteomes" id="UP000774130"/>
    </source>
</evidence>
<dbReference type="EMBL" id="JAHUZB010000004">
    <property type="protein sequence ID" value="MBV7391492.1"/>
    <property type="molecule type" value="Genomic_DNA"/>
</dbReference>
<evidence type="ECO:0000256" key="3">
    <source>
        <dbReference type="ARBA" id="ARBA00023163"/>
    </source>
</evidence>
<dbReference type="PANTHER" id="PTHR34294">
    <property type="entry name" value="TRANSCRIPTIONAL REGULATOR-RELATED"/>
    <property type="match status" value="1"/>
</dbReference>
<proteinExistence type="predicted"/>